<dbReference type="EMBL" id="CP032157">
    <property type="protein sequence ID" value="AXY76149.1"/>
    <property type="molecule type" value="Genomic_DNA"/>
</dbReference>
<dbReference type="KEGG" id="pseg:D3H65_20100"/>
<evidence type="ECO:0000256" key="1">
    <source>
        <dbReference type="SAM" id="MobiDB-lite"/>
    </source>
</evidence>
<name>A0A3B7MS77_9BACT</name>
<proteinExistence type="predicted"/>
<dbReference type="AlphaFoldDB" id="A0A3B7MS77"/>
<accession>A0A3B7MS77</accession>
<organism evidence="3 4">
    <name type="scientific">Paraflavitalea soli</name>
    <dbReference type="NCBI Taxonomy" id="2315862"/>
    <lineage>
        <taxon>Bacteria</taxon>
        <taxon>Pseudomonadati</taxon>
        <taxon>Bacteroidota</taxon>
        <taxon>Chitinophagia</taxon>
        <taxon>Chitinophagales</taxon>
        <taxon>Chitinophagaceae</taxon>
        <taxon>Paraflavitalea</taxon>
    </lineage>
</organism>
<sequence length="64" mass="6339">MKKFFAILAIAASLTACSDGGTAEEAKSDTTATAPAADTTAPAPVDTTAHAADTTKPAVDTTKK</sequence>
<gene>
    <name evidence="3" type="ORF">D3H65_20100</name>
</gene>
<keyword evidence="4" id="KW-1185">Reference proteome</keyword>
<evidence type="ECO:0008006" key="5">
    <source>
        <dbReference type="Google" id="ProtNLM"/>
    </source>
</evidence>
<evidence type="ECO:0000313" key="4">
    <source>
        <dbReference type="Proteomes" id="UP000263900"/>
    </source>
</evidence>
<evidence type="ECO:0000313" key="3">
    <source>
        <dbReference type="EMBL" id="AXY76149.1"/>
    </source>
</evidence>
<dbReference type="Proteomes" id="UP000263900">
    <property type="component" value="Chromosome"/>
</dbReference>
<protein>
    <recommendedName>
        <fullName evidence="5">Entericidin</fullName>
    </recommendedName>
</protein>
<keyword evidence="2" id="KW-0732">Signal</keyword>
<reference evidence="3 4" key="1">
    <citation type="submission" date="2018-09" db="EMBL/GenBank/DDBJ databases">
        <title>Genome sequencing of strain 6GH32-13.</title>
        <authorList>
            <person name="Weon H.-Y."/>
            <person name="Heo J."/>
            <person name="Kwon S.-W."/>
        </authorList>
    </citation>
    <scope>NUCLEOTIDE SEQUENCE [LARGE SCALE GENOMIC DNA]</scope>
    <source>
        <strain evidence="3 4">5GH32-13</strain>
    </source>
</reference>
<dbReference type="PROSITE" id="PS51257">
    <property type="entry name" value="PROKAR_LIPOPROTEIN"/>
    <property type="match status" value="1"/>
</dbReference>
<feature type="compositionally biased region" description="Low complexity" evidence="1">
    <location>
        <begin position="29"/>
        <end position="58"/>
    </location>
</feature>
<feature type="chain" id="PRO_5017572811" description="Entericidin" evidence="2">
    <location>
        <begin position="19"/>
        <end position="64"/>
    </location>
</feature>
<dbReference type="RefSeq" id="WP_119052028.1">
    <property type="nucleotide sequence ID" value="NZ_CP032157.1"/>
</dbReference>
<feature type="signal peptide" evidence="2">
    <location>
        <begin position="1"/>
        <end position="18"/>
    </location>
</feature>
<evidence type="ECO:0000256" key="2">
    <source>
        <dbReference type="SAM" id="SignalP"/>
    </source>
</evidence>
<feature type="region of interest" description="Disordered" evidence="1">
    <location>
        <begin position="19"/>
        <end position="64"/>
    </location>
</feature>